<sequence>MLKFTRVVLSILLVSSFQLVFAAPDFSMIKAQAKLSDDTYLTADTMAALLQEQGQTLVHQATFINSQVSYLLSEKNDVQTIAIRGTANLENVMLNLNVSLLPDAKLDIMLHQGFASAARAVYKDVKPYLATGKPIQITGHSLGGAIAVILAMYLKVDDYPLTSVVTFGQPKVTNVSGAERFAGLPLTRVVTLQDIVPLVPPLSPLQIQELDIYWHMGEEVILMGNHQFSITSGLKSMLRATKFTSAIPNEKNLTAHKMTTYLELANTLDKKATEVPYKMQISLFGFSLE</sequence>
<accession>A0ABT5WG40</accession>
<evidence type="ECO:0000313" key="4">
    <source>
        <dbReference type="Proteomes" id="UP001139522"/>
    </source>
</evidence>
<dbReference type="InterPro" id="IPR029058">
    <property type="entry name" value="AB_hydrolase_fold"/>
</dbReference>
<name>A0ABT5WG40_9GAMM</name>
<evidence type="ECO:0000259" key="2">
    <source>
        <dbReference type="Pfam" id="PF01764"/>
    </source>
</evidence>
<dbReference type="Gene3D" id="3.40.50.1820">
    <property type="entry name" value="alpha/beta hydrolase"/>
    <property type="match status" value="1"/>
</dbReference>
<dbReference type="Pfam" id="PF01764">
    <property type="entry name" value="Lipase_3"/>
    <property type="match status" value="1"/>
</dbReference>
<dbReference type="PANTHER" id="PTHR45856">
    <property type="entry name" value="ALPHA/BETA-HYDROLASES SUPERFAMILY PROTEIN"/>
    <property type="match status" value="1"/>
</dbReference>
<comment type="caution">
    <text evidence="3">The sequence shown here is derived from an EMBL/GenBank/DDBJ whole genome shotgun (WGS) entry which is preliminary data.</text>
</comment>
<dbReference type="CDD" id="cd00519">
    <property type="entry name" value="Lipase_3"/>
    <property type="match status" value="1"/>
</dbReference>
<organism evidence="3 4">
    <name type="scientific">Marinomonas maritima</name>
    <dbReference type="NCBI Taxonomy" id="2940935"/>
    <lineage>
        <taxon>Bacteria</taxon>
        <taxon>Pseudomonadati</taxon>
        <taxon>Pseudomonadota</taxon>
        <taxon>Gammaproteobacteria</taxon>
        <taxon>Oceanospirillales</taxon>
        <taxon>Oceanospirillaceae</taxon>
        <taxon>Marinomonas</taxon>
    </lineage>
</organism>
<proteinExistence type="predicted"/>
<dbReference type="Proteomes" id="UP001139522">
    <property type="component" value="Unassembled WGS sequence"/>
</dbReference>
<feature type="domain" description="Fungal lipase-type" evidence="2">
    <location>
        <begin position="81"/>
        <end position="202"/>
    </location>
</feature>
<feature type="signal peptide" evidence="1">
    <location>
        <begin position="1"/>
        <end position="22"/>
    </location>
</feature>
<evidence type="ECO:0000313" key="3">
    <source>
        <dbReference type="EMBL" id="MDE8603359.1"/>
    </source>
</evidence>
<dbReference type="InterPro" id="IPR002921">
    <property type="entry name" value="Fungal_lipase-type"/>
</dbReference>
<keyword evidence="4" id="KW-1185">Reference proteome</keyword>
<dbReference type="PANTHER" id="PTHR45856:SF24">
    <property type="entry name" value="FUNGAL LIPASE-LIKE DOMAIN-CONTAINING PROTEIN"/>
    <property type="match status" value="1"/>
</dbReference>
<reference evidence="3" key="1">
    <citation type="submission" date="2023-01" db="EMBL/GenBank/DDBJ databases">
        <title>Psychroserpens sp. MSW6 and Marinomonas sp. RSW2, isolated from seawater.</title>
        <authorList>
            <person name="Kristyanto S."/>
            <person name="Jung J."/>
            <person name="Kim J.M."/>
            <person name="Jeon C.O."/>
        </authorList>
    </citation>
    <scope>NUCLEOTIDE SEQUENCE</scope>
    <source>
        <strain evidence="3">RSW2</strain>
    </source>
</reference>
<dbReference type="InterPro" id="IPR051218">
    <property type="entry name" value="Sec_MonoDiacylglyc_Lipase"/>
</dbReference>
<protein>
    <submittedName>
        <fullName evidence="3">Lipase family protein</fullName>
    </submittedName>
</protein>
<dbReference type="RefSeq" id="WP_255895846.1">
    <property type="nucleotide sequence ID" value="NZ_JAMZEG020000002.1"/>
</dbReference>
<keyword evidence="1" id="KW-0732">Signal</keyword>
<feature type="chain" id="PRO_5045997532" evidence="1">
    <location>
        <begin position="23"/>
        <end position="289"/>
    </location>
</feature>
<dbReference type="SUPFAM" id="SSF53474">
    <property type="entry name" value="alpha/beta-Hydrolases"/>
    <property type="match status" value="1"/>
</dbReference>
<dbReference type="EMBL" id="JAMZEG020000002">
    <property type="protein sequence ID" value="MDE8603359.1"/>
    <property type="molecule type" value="Genomic_DNA"/>
</dbReference>
<gene>
    <name evidence="3" type="ORF">M3I01_010600</name>
</gene>
<evidence type="ECO:0000256" key="1">
    <source>
        <dbReference type="SAM" id="SignalP"/>
    </source>
</evidence>